<dbReference type="Pfam" id="PF13561">
    <property type="entry name" value="adh_short_C2"/>
    <property type="match status" value="1"/>
</dbReference>
<dbReference type="SUPFAM" id="SSF51735">
    <property type="entry name" value="NAD(P)-binding Rossmann-fold domains"/>
    <property type="match status" value="1"/>
</dbReference>
<keyword evidence="2" id="KW-0560">Oxidoreductase</keyword>
<dbReference type="InterPro" id="IPR020904">
    <property type="entry name" value="Sc_DH/Rdtase_CS"/>
</dbReference>
<evidence type="ECO:0000256" key="2">
    <source>
        <dbReference type="ARBA" id="ARBA00023002"/>
    </source>
</evidence>
<dbReference type="PRINTS" id="PR00081">
    <property type="entry name" value="GDHRDH"/>
</dbReference>
<dbReference type="AlphaFoldDB" id="A0A437M744"/>
<dbReference type="FunFam" id="3.40.50.720:FF:000084">
    <property type="entry name" value="Short-chain dehydrogenase reductase"/>
    <property type="match status" value="1"/>
</dbReference>
<dbReference type="Proteomes" id="UP000282971">
    <property type="component" value="Unassembled WGS sequence"/>
</dbReference>
<dbReference type="OrthoDB" id="7064009at2"/>
<gene>
    <name evidence="3" type="ORF">EOD43_05720</name>
</gene>
<dbReference type="RefSeq" id="WP_127741920.1">
    <property type="nucleotide sequence ID" value="NZ_SACN01000001.1"/>
</dbReference>
<dbReference type="Gene3D" id="3.40.50.720">
    <property type="entry name" value="NAD(P)-binding Rossmann-like Domain"/>
    <property type="match status" value="1"/>
</dbReference>
<evidence type="ECO:0000256" key="1">
    <source>
        <dbReference type="ARBA" id="ARBA00006484"/>
    </source>
</evidence>
<dbReference type="CDD" id="cd05233">
    <property type="entry name" value="SDR_c"/>
    <property type="match status" value="1"/>
</dbReference>
<evidence type="ECO:0000313" key="4">
    <source>
        <dbReference type="Proteomes" id="UP000282971"/>
    </source>
</evidence>
<dbReference type="PRINTS" id="PR00080">
    <property type="entry name" value="SDRFAMILY"/>
</dbReference>
<accession>A0A437M744</accession>
<name>A0A437M744_9SPHN</name>
<comment type="caution">
    <text evidence="3">The sequence shown here is derived from an EMBL/GenBank/DDBJ whole genome shotgun (WGS) entry which is preliminary data.</text>
</comment>
<dbReference type="PANTHER" id="PTHR24321:SF14">
    <property type="entry name" value="SHORT-CHAIN TYPE DEHYDROGENASE_REDUCTASE BLR2146-RELATED"/>
    <property type="match status" value="1"/>
</dbReference>
<proteinExistence type="inferred from homology"/>
<protein>
    <submittedName>
        <fullName evidence="3">SDR family oxidoreductase</fullName>
    </submittedName>
</protein>
<evidence type="ECO:0000313" key="3">
    <source>
        <dbReference type="EMBL" id="RVT93376.1"/>
    </source>
</evidence>
<keyword evidence="4" id="KW-1185">Reference proteome</keyword>
<sequence length="262" mass="27197">MNPCPNRLNNKVAIVTAGAGRIGSAVVRRLIGEGAKVAVVDLRGDAAQAVADLHGDAAIGLACDMADVKQVEAMVAATIDRFGRLDILHNNAAFPSKGDGTAIDTSFELWDASMAVSLRGYFAAAKYAIPHMIAGGGGSIINTTSCAGLAGDVARIAYATAKAGILGFTQSVATQHGHQRIRCNAIAPGLIADEGMRAMMPGYIDMFARHIALPFVGEGDDIAAMVAFLASDDARYITGECYRVDGGYLARQPLASDLRDAG</sequence>
<organism evidence="3 4">
    <name type="scientific">Sphingomonas crocodyli</name>
    <dbReference type="NCBI Taxonomy" id="1979270"/>
    <lineage>
        <taxon>Bacteria</taxon>
        <taxon>Pseudomonadati</taxon>
        <taxon>Pseudomonadota</taxon>
        <taxon>Alphaproteobacteria</taxon>
        <taxon>Sphingomonadales</taxon>
        <taxon>Sphingomonadaceae</taxon>
        <taxon>Sphingomonas</taxon>
    </lineage>
</organism>
<dbReference type="PROSITE" id="PS00061">
    <property type="entry name" value="ADH_SHORT"/>
    <property type="match status" value="1"/>
</dbReference>
<dbReference type="EMBL" id="SACN01000001">
    <property type="protein sequence ID" value="RVT93376.1"/>
    <property type="molecule type" value="Genomic_DNA"/>
</dbReference>
<dbReference type="PANTHER" id="PTHR24321">
    <property type="entry name" value="DEHYDROGENASES, SHORT CHAIN"/>
    <property type="match status" value="1"/>
</dbReference>
<comment type="similarity">
    <text evidence="1">Belongs to the short-chain dehydrogenases/reductases (SDR) family.</text>
</comment>
<dbReference type="GO" id="GO:0016491">
    <property type="term" value="F:oxidoreductase activity"/>
    <property type="evidence" value="ECO:0007669"/>
    <property type="project" value="UniProtKB-KW"/>
</dbReference>
<reference evidence="3 4" key="1">
    <citation type="submission" date="2019-01" db="EMBL/GenBank/DDBJ databases">
        <authorList>
            <person name="Chen W.-M."/>
        </authorList>
    </citation>
    <scope>NUCLEOTIDE SEQUENCE [LARGE SCALE GENOMIC DNA]</scope>
    <source>
        <strain evidence="3 4">CCP-7</strain>
    </source>
</reference>
<dbReference type="InterPro" id="IPR002347">
    <property type="entry name" value="SDR_fam"/>
</dbReference>
<dbReference type="InterPro" id="IPR036291">
    <property type="entry name" value="NAD(P)-bd_dom_sf"/>
</dbReference>